<dbReference type="AlphaFoldDB" id="S4P536"/>
<proteinExistence type="predicted"/>
<reference evidence="1" key="2">
    <citation type="submission" date="2013-05" db="EMBL/GenBank/DDBJ databases">
        <authorList>
            <person name="Carter J.-M."/>
            <person name="Baker S.C."/>
            <person name="Pink R."/>
            <person name="Carter D.R.F."/>
            <person name="Collins A."/>
            <person name="Tomlin J."/>
            <person name="Gibbs M."/>
            <person name="Breuker C.J."/>
        </authorList>
    </citation>
    <scope>NUCLEOTIDE SEQUENCE</scope>
    <source>
        <tissue evidence="1">Ovary</tissue>
    </source>
</reference>
<feature type="non-terminal residue" evidence="1">
    <location>
        <position position="1"/>
    </location>
</feature>
<organism evidence="1">
    <name type="scientific">Pararge aegeria</name>
    <name type="common">speckled wood butterfly</name>
    <dbReference type="NCBI Taxonomy" id="116150"/>
    <lineage>
        <taxon>Eukaryota</taxon>
        <taxon>Metazoa</taxon>
        <taxon>Ecdysozoa</taxon>
        <taxon>Arthropoda</taxon>
        <taxon>Hexapoda</taxon>
        <taxon>Insecta</taxon>
        <taxon>Pterygota</taxon>
        <taxon>Neoptera</taxon>
        <taxon>Endopterygota</taxon>
        <taxon>Lepidoptera</taxon>
        <taxon>Glossata</taxon>
        <taxon>Ditrysia</taxon>
        <taxon>Papilionoidea</taxon>
        <taxon>Nymphalidae</taxon>
        <taxon>Satyrinae</taxon>
        <taxon>Satyrini</taxon>
        <taxon>Parargina</taxon>
        <taxon>Pararge</taxon>
    </lineage>
</organism>
<sequence>LISTNASVVGRHKIMFILGKGELVTCTLNFTHSTILCIIWTSLNCIIRTTKSRLTTVVKKTCAYLYTYRSYTLA</sequence>
<evidence type="ECO:0000313" key="1">
    <source>
        <dbReference type="EMBL" id="JAA85179.1"/>
    </source>
</evidence>
<dbReference type="EMBL" id="GAIX01007381">
    <property type="protein sequence ID" value="JAA85179.1"/>
    <property type="molecule type" value="Transcribed_RNA"/>
</dbReference>
<protein>
    <submittedName>
        <fullName evidence="1">Uncharacterized protein</fullName>
    </submittedName>
</protein>
<accession>S4P536</accession>
<reference evidence="1" key="1">
    <citation type="journal article" date="2013" name="BMC Genomics">
        <title>Unscrambling butterfly oogenesis.</title>
        <authorList>
            <person name="Carter J.M."/>
            <person name="Baker S.C."/>
            <person name="Pink R."/>
            <person name="Carter D.R."/>
            <person name="Collins A."/>
            <person name="Tomlin J."/>
            <person name="Gibbs M."/>
            <person name="Breuker C.J."/>
        </authorList>
    </citation>
    <scope>NUCLEOTIDE SEQUENCE</scope>
    <source>
        <tissue evidence="1">Ovary</tissue>
    </source>
</reference>
<name>S4P536_9NEOP</name>